<accession>A0A917HPV1</accession>
<feature type="transmembrane region" description="Helical" evidence="1">
    <location>
        <begin position="199"/>
        <end position="220"/>
    </location>
</feature>
<dbReference type="EMBL" id="BMGT01000004">
    <property type="protein sequence ID" value="GGG86483.1"/>
    <property type="molecule type" value="Genomic_DNA"/>
</dbReference>
<keyword evidence="1" id="KW-0812">Transmembrane</keyword>
<organism evidence="2 3">
    <name type="scientific">Edaphobacter dinghuensis</name>
    <dbReference type="NCBI Taxonomy" id="1560005"/>
    <lineage>
        <taxon>Bacteria</taxon>
        <taxon>Pseudomonadati</taxon>
        <taxon>Acidobacteriota</taxon>
        <taxon>Terriglobia</taxon>
        <taxon>Terriglobales</taxon>
        <taxon>Acidobacteriaceae</taxon>
        <taxon>Edaphobacter</taxon>
    </lineage>
</organism>
<dbReference type="Proteomes" id="UP000647241">
    <property type="component" value="Unassembled WGS sequence"/>
</dbReference>
<feature type="transmembrane region" description="Helical" evidence="1">
    <location>
        <begin position="6"/>
        <end position="27"/>
    </location>
</feature>
<keyword evidence="3" id="KW-1185">Reference proteome</keyword>
<protein>
    <submittedName>
        <fullName evidence="2">Uncharacterized protein</fullName>
    </submittedName>
</protein>
<comment type="caution">
    <text evidence="2">The sequence shown here is derived from an EMBL/GenBank/DDBJ whole genome shotgun (WGS) entry which is preliminary data.</text>
</comment>
<feature type="transmembrane region" description="Helical" evidence="1">
    <location>
        <begin position="104"/>
        <end position="121"/>
    </location>
</feature>
<keyword evidence="1" id="KW-1133">Transmembrane helix</keyword>
<feature type="transmembrane region" description="Helical" evidence="1">
    <location>
        <begin position="66"/>
        <end position="83"/>
    </location>
</feature>
<evidence type="ECO:0000256" key="1">
    <source>
        <dbReference type="SAM" id="Phobius"/>
    </source>
</evidence>
<gene>
    <name evidence="2" type="ORF">GCM10011585_33040</name>
</gene>
<reference evidence="2" key="1">
    <citation type="journal article" date="2014" name="Int. J. Syst. Evol. Microbiol.">
        <title>Complete genome sequence of Corynebacterium casei LMG S-19264T (=DSM 44701T), isolated from a smear-ripened cheese.</title>
        <authorList>
            <consortium name="US DOE Joint Genome Institute (JGI-PGF)"/>
            <person name="Walter F."/>
            <person name="Albersmeier A."/>
            <person name="Kalinowski J."/>
            <person name="Ruckert C."/>
        </authorList>
    </citation>
    <scope>NUCLEOTIDE SEQUENCE</scope>
    <source>
        <strain evidence="2">CGMCC 1.12997</strain>
    </source>
</reference>
<sequence>MHLIRSDFLFWAAGLLGHFLLIGVLWTRRRMKSFPIFTLFIAFEFLKTIVLFVIFRTATRSTYDVAYYWLVTPDLLLQVGVTYEIARHTFCPTGSWAPDAKGPFTVGIAVTVLIAATLSSIPKYPKGLSGASALTWLNFFSSAWICEILLVMIVLAATVHLPWKTHVARIAQGLGFFSLIGLLTSAGQNITGMDRNSSFSFALTYIRMTAYLIGVAYWIVMLWREAPAPKELPREMRNGLFTLHRRLEYDLQKFRALRK</sequence>
<evidence type="ECO:0000313" key="2">
    <source>
        <dbReference type="EMBL" id="GGG86483.1"/>
    </source>
</evidence>
<evidence type="ECO:0000313" key="3">
    <source>
        <dbReference type="Proteomes" id="UP000647241"/>
    </source>
</evidence>
<proteinExistence type="predicted"/>
<dbReference type="AlphaFoldDB" id="A0A917HPV1"/>
<feature type="transmembrane region" description="Helical" evidence="1">
    <location>
        <begin position="133"/>
        <end position="155"/>
    </location>
</feature>
<keyword evidence="1" id="KW-0472">Membrane</keyword>
<reference evidence="2" key="2">
    <citation type="submission" date="2020-09" db="EMBL/GenBank/DDBJ databases">
        <authorList>
            <person name="Sun Q."/>
            <person name="Zhou Y."/>
        </authorList>
    </citation>
    <scope>NUCLEOTIDE SEQUENCE</scope>
    <source>
        <strain evidence="2">CGMCC 1.12997</strain>
    </source>
</reference>
<feature type="transmembrane region" description="Helical" evidence="1">
    <location>
        <begin position="167"/>
        <end position="187"/>
    </location>
</feature>
<feature type="transmembrane region" description="Helical" evidence="1">
    <location>
        <begin position="34"/>
        <end position="54"/>
    </location>
</feature>
<name>A0A917HPV1_9BACT</name>
<dbReference type="RefSeq" id="WP_188555349.1">
    <property type="nucleotide sequence ID" value="NZ_BMGT01000004.1"/>
</dbReference>